<dbReference type="Proteomes" id="UP000325433">
    <property type="component" value="Unassembled WGS sequence"/>
</dbReference>
<dbReference type="AlphaFoldDB" id="A0A5N6VN05"/>
<sequence length="54" mass="6435">MKKMLWRKHPIRKIGRLPTASDTAPEMRRVHPVARAYMDTGLFRQHRFLSLGQF</sequence>
<gene>
    <name evidence="1" type="ORF">BDV41DRAFT_546271</name>
</gene>
<keyword evidence="2" id="KW-1185">Reference proteome</keyword>
<accession>A0A5N6VN05</accession>
<dbReference type="EMBL" id="ML738359">
    <property type="protein sequence ID" value="KAE8309955.1"/>
    <property type="molecule type" value="Genomic_DNA"/>
</dbReference>
<evidence type="ECO:0000313" key="1">
    <source>
        <dbReference type="EMBL" id="KAE8309955.1"/>
    </source>
</evidence>
<protein>
    <submittedName>
        <fullName evidence="1">Uncharacterized protein</fullName>
    </submittedName>
</protein>
<reference evidence="2" key="1">
    <citation type="submission" date="2019-04" db="EMBL/GenBank/DDBJ databases">
        <title>Friends and foes A comparative genomics studyof 23 Aspergillus species from section Flavi.</title>
        <authorList>
            <consortium name="DOE Joint Genome Institute"/>
            <person name="Kjaerbolling I."/>
            <person name="Vesth T."/>
            <person name="Frisvad J.C."/>
            <person name="Nybo J.L."/>
            <person name="Theobald S."/>
            <person name="Kildgaard S."/>
            <person name="Isbrandt T."/>
            <person name="Kuo A."/>
            <person name="Sato A."/>
            <person name="Lyhne E.K."/>
            <person name="Kogle M.E."/>
            <person name="Wiebenga A."/>
            <person name="Kun R.S."/>
            <person name="Lubbers R.J."/>
            <person name="Makela M.R."/>
            <person name="Barry K."/>
            <person name="Chovatia M."/>
            <person name="Clum A."/>
            <person name="Daum C."/>
            <person name="Haridas S."/>
            <person name="He G."/>
            <person name="LaButti K."/>
            <person name="Lipzen A."/>
            <person name="Mondo S."/>
            <person name="Riley R."/>
            <person name="Salamov A."/>
            <person name="Simmons B.A."/>
            <person name="Magnuson J.K."/>
            <person name="Henrissat B."/>
            <person name="Mortensen U.H."/>
            <person name="Larsen T.O."/>
            <person name="Devries R.P."/>
            <person name="Grigoriev I.V."/>
            <person name="Machida M."/>
            <person name="Baker S.E."/>
            <person name="Andersen M.R."/>
        </authorList>
    </citation>
    <scope>NUCLEOTIDE SEQUENCE [LARGE SCALE GENOMIC DNA]</scope>
    <source>
        <strain evidence="2">CBS 130015</strain>
    </source>
</reference>
<evidence type="ECO:0000313" key="2">
    <source>
        <dbReference type="Proteomes" id="UP000325433"/>
    </source>
</evidence>
<organism evidence="1 2">
    <name type="scientific">Aspergillus transmontanensis</name>
    <dbReference type="NCBI Taxonomy" id="1034304"/>
    <lineage>
        <taxon>Eukaryota</taxon>
        <taxon>Fungi</taxon>
        <taxon>Dikarya</taxon>
        <taxon>Ascomycota</taxon>
        <taxon>Pezizomycotina</taxon>
        <taxon>Eurotiomycetes</taxon>
        <taxon>Eurotiomycetidae</taxon>
        <taxon>Eurotiales</taxon>
        <taxon>Aspergillaceae</taxon>
        <taxon>Aspergillus</taxon>
        <taxon>Aspergillus subgen. Circumdati</taxon>
    </lineage>
</organism>
<proteinExistence type="predicted"/>
<name>A0A5N6VN05_9EURO</name>